<dbReference type="SMART" id="SM00450">
    <property type="entry name" value="RHOD"/>
    <property type="match status" value="1"/>
</dbReference>
<dbReference type="STRING" id="698738.OLEAN_C18360"/>
<evidence type="ECO:0000313" key="2">
    <source>
        <dbReference type="EMBL" id="CCK76012.1"/>
    </source>
</evidence>
<dbReference type="SUPFAM" id="SSF52821">
    <property type="entry name" value="Rhodanese/Cell cycle control phosphatase"/>
    <property type="match status" value="1"/>
</dbReference>
<feature type="domain" description="Rhodanese" evidence="1">
    <location>
        <begin position="21"/>
        <end position="106"/>
    </location>
</feature>
<sequence>MNNMIKKLLILMTVLIGFAVQAEPVYWIDVRTDAEHSAGHLEGSVNIPHGDVAKEIAAVTEDKNAEIHLYCRSGGRAGKALRTLENLGYTNVVNEGGYSKLLEESKKKE</sequence>
<dbReference type="InterPro" id="IPR036873">
    <property type="entry name" value="Rhodanese-like_dom_sf"/>
</dbReference>
<dbReference type="GO" id="GO:0004792">
    <property type="term" value="F:thiosulfate-cyanide sulfurtransferase activity"/>
    <property type="evidence" value="ECO:0007669"/>
    <property type="project" value="UniProtKB-EC"/>
</dbReference>
<evidence type="ECO:0000259" key="1">
    <source>
        <dbReference type="PROSITE" id="PS50206"/>
    </source>
</evidence>
<dbReference type="OrthoDB" id="9814704at2"/>
<dbReference type="AlphaFoldDB" id="R4YMF7"/>
<dbReference type="InterPro" id="IPR001763">
    <property type="entry name" value="Rhodanese-like_dom"/>
</dbReference>
<dbReference type="EMBL" id="FO203512">
    <property type="protein sequence ID" value="CCK76012.1"/>
    <property type="molecule type" value="Genomic_DNA"/>
</dbReference>
<dbReference type="PROSITE" id="PS50206">
    <property type="entry name" value="RHODANESE_3"/>
    <property type="match status" value="1"/>
</dbReference>
<proteinExistence type="predicted"/>
<dbReference type="HOGENOM" id="CLU_089574_15_1_6"/>
<organism evidence="2 3">
    <name type="scientific">Oleispira antarctica RB-8</name>
    <dbReference type="NCBI Taxonomy" id="698738"/>
    <lineage>
        <taxon>Bacteria</taxon>
        <taxon>Pseudomonadati</taxon>
        <taxon>Pseudomonadota</taxon>
        <taxon>Gammaproteobacteria</taxon>
        <taxon>Oceanospirillales</taxon>
        <taxon>Oceanospirillaceae</taxon>
        <taxon>Oleispira</taxon>
    </lineage>
</organism>
<dbReference type="Proteomes" id="UP000032749">
    <property type="component" value="Chromosome"/>
</dbReference>
<evidence type="ECO:0000313" key="3">
    <source>
        <dbReference type="Proteomes" id="UP000032749"/>
    </source>
</evidence>
<dbReference type="CDD" id="cd00158">
    <property type="entry name" value="RHOD"/>
    <property type="match status" value="1"/>
</dbReference>
<protein>
    <submittedName>
        <fullName evidence="2">Rhodanese-like protein /thiosulfate sulfurtransferase putative</fullName>
        <ecNumber evidence="2">2.8.1.1</ecNumber>
    </submittedName>
</protein>
<gene>
    <name evidence="2" type="ORF">OLEAN_C18360</name>
</gene>
<dbReference type="Gene3D" id="3.40.250.10">
    <property type="entry name" value="Rhodanese-like domain"/>
    <property type="match status" value="1"/>
</dbReference>
<dbReference type="EC" id="2.8.1.1" evidence="2"/>
<dbReference type="KEGG" id="oai:OLEAN_C18360"/>
<dbReference type="InterPro" id="IPR052367">
    <property type="entry name" value="Thiosulfate_ST/Rhodanese-like"/>
</dbReference>
<dbReference type="PANTHER" id="PTHR45431">
    <property type="entry name" value="RHODANESE-LIKE DOMAIN-CONTAINING PROTEIN 15, CHLOROPLASTIC"/>
    <property type="match status" value="1"/>
</dbReference>
<keyword evidence="3" id="KW-1185">Reference proteome</keyword>
<accession>R4YMF7</accession>
<keyword evidence="2" id="KW-0808">Transferase</keyword>
<name>R4YMF7_OLEAN</name>
<dbReference type="PANTHER" id="PTHR45431:SF3">
    <property type="entry name" value="RHODANESE-LIKE DOMAIN-CONTAINING PROTEIN 15, CHLOROPLASTIC"/>
    <property type="match status" value="1"/>
</dbReference>
<dbReference type="Pfam" id="PF00581">
    <property type="entry name" value="Rhodanese"/>
    <property type="match status" value="1"/>
</dbReference>
<reference evidence="2 3" key="1">
    <citation type="journal article" date="2013" name="Nat. Commun.">
        <title>Genome sequence and functional genomic analysis of the oil-degrading bacterium Oleispira antarctica.</title>
        <authorList>
            <person name="Kube M."/>
            <person name="Chernikova T.N."/>
            <person name="Al-Ramahi Y."/>
            <person name="Beloqui A."/>
            <person name="Lopez-Cortez N."/>
            <person name="Guazzaroni M.E."/>
            <person name="Heipieper H.J."/>
            <person name="Klages S."/>
            <person name="Kotsyurbenko O.R."/>
            <person name="Langer I."/>
            <person name="Nechitaylo T.Y."/>
            <person name="Lunsdorf H."/>
            <person name="Fernandez M."/>
            <person name="Juarez S."/>
            <person name="Ciordia S."/>
            <person name="Singer A."/>
            <person name="Kagan O."/>
            <person name="Egorova O."/>
            <person name="Petit P.A."/>
            <person name="Stogios P."/>
            <person name="Kim Y."/>
            <person name="Tchigvintsev A."/>
            <person name="Flick R."/>
            <person name="Denaro R."/>
            <person name="Genovese M."/>
            <person name="Albar J.P."/>
            <person name="Reva O.N."/>
            <person name="Martinez-Gomariz M."/>
            <person name="Tran H."/>
            <person name="Ferrer M."/>
            <person name="Savchenko A."/>
            <person name="Yakunin A.F."/>
            <person name="Yakimov M.M."/>
            <person name="Golyshina O.V."/>
            <person name="Reinhardt R."/>
            <person name="Golyshin P.N."/>
        </authorList>
    </citation>
    <scope>NUCLEOTIDE SEQUENCE [LARGE SCALE GENOMIC DNA]</scope>
</reference>